<protein>
    <submittedName>
        <fullName evidence="1">Uncharacterized protein</fullName>
    </submittedName>
</protein>
<dbReference type="EMBL" id="NHRJ02000006">
    <property type="protein sequence ID" value="PZE20620.1"/>
    <property type="molecule type" value="Genomic_DNA"/>
</dbReference>
<comment type="caution">
    <text evidence="1">The sequence shown here is derived from an EMBL/GenBank/DDBJ whole genome shotgun (WGS) entry which is preliminary data.</text>
</comment>
<name>A0A2W1NAB8_PAEXE</name>
<gene>
    <name evidence="1" type="ORF">CBW46_012700</name>
</gene>
<evidence type="ECO:0000313" key="2">
    <source>
        <dbReference type="Proteomes" id="UP000214746"/>
    </source>
</evidence>
<keyword evidence="2" id="KW-1185">Reference proteome</keyword>
<organism evidence="1 2">
    <name type="scientific">Paenibacillus xerothermodurans</name>
    <dbReference type="NCBI Taxonomy" id="1977292"/>
    <lineage>
        <taxon>Bacteria</taxon>
        <taxon>Bacillati</taxon>
        <taxon>Bacillota</taxon>
        <taxon>Bacilli</taxon>
        <taxon>Bacillales</taxon>
        <taxon>Paenibacillaceae</taxon>
        <taxon>Paenibacillus</taxon>
    </lineage>
</organism>
<dbReference type="OrthoDB" id="5338069at2"/>
<sequence length="109" mass="12295">MPLPTPWDEIGLASLWEVGILLSVYRFVRMPLNPIVSWIYRIHVGNASLAGDYELHPVRPVECEHNLDAGDGARYRYDLARQIYSHVEPPDRAGHSSAMLWGAASGLRR</sequence>
<proteinExistence type="predicted"/>
<dbReference type="Proteomes" id="UP000214746">
    <property type="component" value="Unassembled WGS sequence"/>
</dbReference>
<accession>A0A2W1NAB8</accession>
<dbReference type="AlphaFoldDB" id="A0A2W1NAB8"/>
<evidence type="ECO:0000313" key="1">
    <source>
        <dbReference type="EMBL" id="PZE20620.1"/>
    </source>
</evidence>
<reference evidence="1" key="1">
    <citation type="submission" date="2018-06" db="EMBL/GenBank/DDBJ databases">
        <title>Paenibacillus xerothermodurans sp. nov. an extremely dry heat resistant spore forming bacterium isolated from the soil of Cape Canaveral, Florida.</title>
        <authorList>
            <person name="Seuylemezian A."/>
            <person name="Kaur N."/>
            <person name="Patil P."/>
            <person name="Patil P."/>
            <person name="Mayilraj S."/>
            <person name="Vaishampayan P."/>
        </authorList>
    </citation>
    <scope>NUCLEOTIDE SEQUENCE [LARGE SCALE GENOMIC DNA]</scope>
    <source>
        <strain evidence="1">ATCC 27380</strain>
    </source>
</reference>